<reference evidence="2 3" key="1">
    <citation type="submission" date="2023-09" db="EMBL/GenBank/DDBJ databases">
        <authorList>
            <person name="Wang M."/>
        </authorList>
    </citation>
    <scope>NUCLEOTIDE SEQUENCE [LARGE SCALE GENOMIC DNA]</scope>
    <source>
        <strain evidence="2">GT-2023</strain>
        <tissue evidence="2">Liver</tissue>
    </source>
</reference>
<gene>
    <name evidence="2" type="ORF">QQF64_006010</name>
</gene>
<dbReference type="EMBL" id="JAYMGO010000013">
    <property type="protein sequence ID" value="KAL1263271.1"/>
    <property type="molecule type" value="Genomic_DNA"/>
</dbReference>
<accession>A0ABR3MDZ8</accession>
<feature type="compositionally biased region" description="Basic and acidic residues" evidence="1">
    <location>
        <begin position="70"/>
        <end position="87"/>
    </location>
</feature>
<feature type="region of interest" description="Disordered" evidence="1">
    <location>
        <begin position="46"/>
        <end position="87"/>
    </location>
</feature>
<proteinExistence type="predicted"/>
<comment type="caution">
    <text evidence="2">The sequence shown here is derived from an EMBL/GenBank/DDBJ whole genome shotgun (WGS) entry which is preliminary data.</text>
</comment>
<dbReference type="Proteomes" id="UP001558613">
    <property type="component" value="Unassembled WGS sequence"/>
</dbReference>
<keyword evidence="3" id="KW-1185">Reference proteome</keyword>
<name>A0ABR3MDZ8_9TELE</name>
<evidence type="ECO:0000256" key="1">
    <source>
        <dbReference type="SAM" id="MobiDB-lite"/>
    </source>
</evidence>
<organism evidence="2 3">
    <name type="scientific">Cirrhinus molitorella</name>
    <name type="common">mud carp</name>
    <dbReference type="NCBI Taxonomy" id="172907"/>
    <lineage>
        <taxon>Eukaryota</taxon>
        <taxon>Metazoa</taxon>
        <taxon>Chordata</taxon>
        <taxon>Craniata</taxon>
        <taxon>Vertebrata</taxon>
        <taxon>Euteleostomi</taxon>
        <taxon>Actinopterygii</taxon>
        <taxon>Neopterygii</taxon>
        <taxon>Teleostei</taxon>
        <taxon>Ostariophysi</taxon>
        <taxon>Cypriniformes</taxon>
        <taxon>Cyprinidae</taxon>
        <taxon>Labeoninae</taxon>
        <taxon>Labeonini</taxon>
        <taxon>Cirrhinus</taxon>
    </lineage>
</organism>
<sequence>MPRAARRILVHSITFHTYSDPRVALGSRAPACGPQMGNASRYEASEMAKQPKMDGAWKQQGQDTALQNGGREKRGEREREREKERERDAGCAARRALPTCTFYHSFSPWLPLLALSLSFCPHSEERPCEAVLFSLQACQLQSATPGCEGPAVVWGLTGPQAPEKHHPCGTASTPLLSRRLHTHTLTDKCARTHTNSFLSVKKQSIFHCDQRGHLPG</sequence>
<evidence type="ECO:0000313" key="3">
    <source>
        <dbReference type="Proteomes" id="UP001558613"/>
    </source>
</evidence>
<protein>
    <submittedName>
        <fullName evidence="2">Uncharacterized protein</fullName>
    </submittedName>
</protein>
<evidence type="ECO:0000313" key="2">
    <source>
        <dbReference type="EMBL" id="KAL1263271.1"/>
    </source>
</evidence>